<dbReference type="EMBL" id="JAMSCK010000005">
    <property type="protein sequence ID" value="MCM8570623.1"/>
    <property type="molecule type" value="Genomic_DNA"/>
</dbReference>
<keyword evidence="2 7" id="KW-0812">Transmembrane</keyword>
<protein>
    <submittedName>
        <fullName evidence="10">ABC transporter ATP-binding protein/permease</fullName>
    </submittedName>
</protein>
<dbReference type="RefSeq" id="WP_252114940.1">
    <property type="nucleotide sequence ID" value="NZ_JAMSCK010000005.1"/>
</dbReference>
<dbReference type="PROSITE" id="PS50929">
    <property type="entry name" value="ABC_TM1F"/>
    <property type="match status" value="1"/>
</dbReference>
<dbReference type="PANTHER" id="PTHR43394:SF4">
    <property type="entry name" value="TOXIN SECRETION ABC TRANSPORTER ATP-BINDING PROTEIN"/>
    <property type="match status" value="1"/>
</dbReference>
<sequence length="554" mass="62613">MADNKISTWQRFLGLLKLEKKDFMQIVYYAIFAGLVNLSVPLGIQAIVNLIQGARISTSWIVLVSLVTLGVAFVGILQLMQIRILENIQQKIFTRASFEFAYRFPKIKMSELHNFYPPELANRFFDVLSIQKGISKLVLDFPAAIFQIIFGLILLSLYHPFFIFYGVLLITLIYLVFRYTGKAGLNTSMKESKLKYKIAHWLQEVARTLISFKISGKTNLAVNKNDKLVSSYLDARESHFRILRIQFIQMIGFKVLITAGLLIIGGILVLNQQMNIGQFVAAEIIILLIISSVEKMIIGLENLYDMLTSLEKLGEVVDKKLESMEGDKSFAENSHLEIELKNVGFIASDGTEILKNINLSISPGDKIILEGPNGSGKSTLLKIIAGLLEPTSGKIYVNGISLQNINLGYYRSLIGQSLTEESPFEGSLLENITFGDKNIPQKDIFEVMKNTGLTNFVRQQPKGLDALIFPEGRQLAYTVAKKIVLARSIVKKPHLLVLNEPLDQIDKDEADRMMNFLFSEENPWSIIVTSQDREWRKYCNRRIRISDGEIQNTP</sequence>
<evidence type="ECO:0000313" key="11">
    <source>
        <dbReference type="Proteomes" id="UP001155077"/>
    </source>
</evidence>
<keyword evidence="6 7" id="KW-0472">Membrane</keyword>
<dbReference type="Gene3D" id="1.20.1560.10">
    <property type="entry name" value="ABC transporter type 1, transmembrane domain"/>
    <property type="match status" value="1"/>
</dbReference>
<comment type="subcellular location">
    <subcellularLocation>
        <location evidence="1">Cell membrane</location>
        <topology evidence="1">Multi-pass membrane protein</topology>
    </subcellularLocation>
</comment>
<evidence type="ECO:0000256" key="2">
    <source>
        <dbReference type="ARBA" id="ARBA00022692"/>
    </source>
</evidence>
<keyword evidence="11" id="KW-1185">Reference proteome</keyword>
<evidence type="ECO:0000259" key="8">
    <source>
        <dbReference type="PROSITE" id="PS50893"/>
    </source>
</evidence>
<feature type="transmembrane region" description="Helical" evidence="7">
    <location>
        <begin position="161"/>
        <end position="180"/>
    </location>
</feature>
<dbReference type="Gene3D" id="3.40.50.300">
    <property type="entry name" value="P-loop containing nucleotide triphosphate hydrolases"/>
    <property type="match status" value="1"/>
</dbReference>
<dbReference type="SUPFAM" id="SSF52540">
    <property type="entry name" value="P-loop containing nucleoside triphosphate hydrolases"/>
    <property type="match status" value="1"/>
</dbReference>
<evidence type="ECO:0000313" key="10">
    <source>
        <dbReference type="EMBL" id="MCM8570623.1"/>
    </source>
</evidence>
<name>A0ABT0Z4H0_9FLAO</name>
<feature type="domain" description="ABC transmembrane type-1" evidence="9">
    <location>
        <begin position="30"/>
        <end position="305"/>
    </location>
</feature>
<dbReference type="InterPro" id="IPR003439">
    <property type="entry name" value="ABC_transporter-like_ATP-bd"/>
</dbReference>
<dbReference type="Proteomes" id="UP001155077">
    <property type="component" value="Unassembled WGS sequence"/>
</dbReference>
<evidence type="ECO:0000259" key="9">
    <source>
        <dbReference type="PROSITE" id="PS50929"/>
    </source>
</evidence>
<gene>
    <name evidence="10" type="ORF">NE848_14600</name>
</gene>
<dbReference type="PROSITE" id="PS50893">
    <property type="entry name" value="ABC_TRANSPORTER_2"/>
    <property type="match status" value="1"/>
</dbReference>
<evidence type="ECO:0000256" key="7">
    <source>
        <dbReference type="SAM" id="Phobius"/>
    </source>
</evidence>
<comment type="caution">
    <text evidence="10">The sequence shown here is derived from an EMBL/GenBank/DDBJ whole genome shotgun (WGS) entry which is preliminary data.</text>
</comment>
<dbReference type="InterPro" id="IPR027417">
    <property type="entry name" value="P-loop_NTPase"/>
</dbReference>
<feature type="domain" description="ABC transporter" evidence="8">
    <location>
        <begin position="338"/>
        <end position="553"/>
    </location>
</feature>
<dbReference type="Pfam" id="PF00005">
    <property type="entry name" value="ABC_tran"/>
    <property type="match status" value="1"/>
</dbReference>
<feature type="transmembrane region" description="Helical" evidence="7">
    <location>
        <begin position="251"/>
        <end position="270"/>
    </location>
</feature>
<feature type="transmembrane region" description="Helical" evidence="7">
    <location>
        <begin position="26"/>
        <end position="48"/>
    </location>
</feature>
<evidence type="ECO:0000256" key="1">
    <source>
        <dbReference type="ARBA" id="ARBA00004651"/>
    </source>
</evidence>
<keyword evidence="4 10" id="KW-0067">ATP-binding</keyword>
<reference evidence="10" key="1">
    <citation type="submission" date="2022-06" db="EMBL/GenBank/DDBJ databases">
        <title>Gramella sediminis sp. nov., isolated from deep-sea sediment of the Indian Ocean.</title>
        <authorList>
            <person name="Yang L."/>
        </authorList>
    </citation>
    <scope>NUCLEOTIDE SEQUENCE</scope>
    <source>
        <strain evidence="10">HMD3159</strain>
    </source>
</reference>
<proteinExistence type="predicted"/>
<evidence type="ECO:0000256" key="3">
    <source>
        <dbReference type="ARBA" id="ARBA00022741"/>
    </source>
</evidence>
<feature type="transmembrane region" description="Helical" evidence="7">
    <location>
        <begin position="137"/>
        <end position="155"/>
    </location>
</feature>
<feature type="transmembrane region" description="Helical" evidence="7">
    <location>
        <begin position="60"/>
        <end position="80"/>
    </location>
</feature>
<dbReference type="InterPro" id="IPR003593">
    <property type="entry name" value="AAA+_ATPase"/>
</dbReference>
<keyword evidence="5 7" id="KW-1133">Transmembrane helix</keyword>
<evidence type="ECO:0000256" key="4">
    <source>
        <dbReference type="ARBA" id="ARBA00022840"/>
    </source>
</evidence>
<evidence type="ECO:0000256" key="6">
    <source>
        <dbReference type="ARBA" id="ARBA00023136"/>
    </source>
</evidence>
<dbReference type="InterPro" id="IPR039421">
    <property type="entry name" value="Type_1_exporter"/>
</dbReference>
<organism evidence="10 11">
    <name type="scientific">Gramella jeungdoensis</name>
    <dbReference type="NCBI Taxonomy" id="708091"/>
    <lineage>
        <taxon>Bacteria</taxon>
        <taxon>Pseudomonadati</taxon>
        <taxon>Bacteroidota</taxon>
        <taxon>Flavobacteriia</taxon>
        <taxon>Flavobacteriales</taxon>
        <taxon>Flavobacteriaceae</taxon>
        <taxon>Christiangramia</taxon>
    </lineage>
</organism>
<dbReference type="PANTHER" id="PTHR43394">
    <property type="entry name" value="ATP-DEPENDENT PERMEASE MDL1, MITOCHONDRIAL"/>
    <property type="match status" value="1"/>
</dbReference>
<dbReference type="InterPro" id="IPR036640">
    <property type="entry name" value="ABC1_TM_sf"/>
</dbReference>
<evidence type="ECO:0000256" key="5">
    <source>
        <dbReference type="ARBA" id="ARBA00022989"/>
    </source>
</evidence>
<dbReference type="GO" id="GO:0005524">
    <property type="term" value="F:ATP binding"/>
    <property type="evidence" value="ECO:0007669"/>
    <property type="project" value="UniProtKB-KW"/>
</dbReference>
<dbReference type="Pfam" id="PF00664">
    <property type="entry name" value="ABC_membrane"/>
    <property type="match status" value="1"/>
</dbReference>
<dbReference type="SUPFAM" id="SSF90123">
    <property type="entry name" value="ABC transporter transmembrane region"/>
    <property type="match status" value="1"/>
</dbReference>
<keyword evidence="3" id="KW-0547">Nucleotide-binding</keyword>
<accession>A0ABT0Z4H0</accession>
<dbReference type="SMART" id="SM00382">
    <property type="entry name" value="AAA"/>
    <property type="match status" value="1"/>
</dbReference>
<dbReference type="InterPro" id="IPR011527">
    <property type="entry name" value="ABC1_TM_dom"/>
</dbReference>